<dbReference type="Gene3D" id="3.30.1360.40">
    <property type="match status" value="1"/>
</dbReference>
<accession>A0A068NUT1</accession>
<keyword evidence="6" id="KW-0175">Coiled coil</keyword>
<evidence type="ECO:0000256" key="3">
    <source>
        <dbReference type="ARBA" id="ARBA00022490"/>
    </source>
</evidence>
<dbReference type="SUPFAM" id="SSF55194">
    <property type="entry name" value="Ribosome recycling factor, RRF"/>
    <property type="match status" value="1"/>
</dbReference>
<dbReference type="PANTHER" id="PTHR20982:SF3">
    <property type="entry name" value="MITOCHONDRIAL RIBOSOME RECYCLING FACTOR PSEUDO 1"/>
    <property type="match status" value="1"/>
</dbReference>
<protein>
    <recommendedName>
        <fullName evidence="5">Ribosome-recycling factor</fullName>
        <shortName evidence="5">RRF</shortName>
    </recommendedName>
    <alternativeName>
        <fullName evidence="5">Ribosome-releasing factor</fullName>
    </alternativeName>
</protein>
<dbReference type="KEGG" id="fgi:OP10G_3724"/>
<name>A0A068NUT1_FIMGI</name>
<evidence type="ECO:0000256" key="6">
    <source>
        <dbReference type="SAM" id="Coils"/>
    </source>
</evidence>
<evidence type="ECO:0000256" key="4">
    <source>
        <dbReference type="ARBA" id="ARBA00022917"/>
    </source>
</evidence>
<dbReference type="NCBIfam" id="TIGR00496">
    <property type="entry name" value="frr"/>
    <property type="match status" value="1"/>
</dbReference>
<dbReference type="GO" id="GO:0043023">
    <property type="term" value="F:ribosomal large subunit binding"/>
    <property type="evidence" value="ECO:0007669"/>
    <property type="project" value="TreeGrafter"/>
</dbReference>
<proteinExistence type="inferred from homology"/>
<organism evidence="8 9">
    <name type="scientific">Fimbriimonas ginsengisoli Gsoil 348</name>
    <dbReference type="NCBI Taxonomy" id="661478"/>
    <lineage>
        <taxon>Bacteria</taxon>
        <taxon>Bacillati</taxon>
        <taxon>Armatimonadota</taxon>
        <taxon>Fimbriimonadia</taxon>
        <taxon>Fimbriimonadales</taxon>
        <taxon>Fimbriimonadaceae</taxon>
        <taxon>Fimbriimonas</taxon>
    </lineage>
</organism>
<dbReference type="EMBL" id="CP007139">
    <property type="protein sequence ID" value="AIE87092.1"/>
    <property type="molecule type" value="Genomic_DNA"/>
</dbReference>
<keyword evidence="4 5" id="KW-0648">Protein biosynthesis</keyword>
<comment type="similarity">
    <text evidence="2 5">Belongs to the RRF family.</text>
</comment>
<dbReference type="FunFam" id="1.10.132.20:FF:000001">
    <property type="entry name" value="Ribosome-recycling factor"/>
    <property type="match status" value="1"/>
</dbReference>
<dbReference type="GO" id="GO:0006415">
    <property type="term" value="P:translational termination"/>
    <property type="evidence" value="ECO:0007669"/>
    <property type="project" value="UniProtKB-UniRule"/>
</dbReference>
<reference evidence="8 9" key="1">
    <citation type="journal article" date="2014" name="PLoS ONE">
        <title>The first complete genome sequence of the class fimbriimonadia in the phylum armatimonadetes.</title>
        <authorList>
            <person name="Hu Z.Y."/>
            <person name="Wang Y.Z."/>
            <person name="Im W.T."/>
            <person name="Wang S.Y."/>
            <person name="Zhao G.P."/>
            <person name="Zheng H.J."/>
            <person name="Quan Z.X."/>
        </authorList>
    </citation>
    <scope>NUCLEOTIDE SEQUENCE [LARGE SCALE GENOMIC DNA]</scope>
    <source>
        <strain evidence="8">Gsoil 348</strain>
    </source>
</reference>
<dbReference type="STRING" id="661478.OP10G_3724"/>
<dbReference type="CDD" id="cd00520">
    <property type="entry name" value="RRF"/>
    <property type="match status" value="1"/>
</dbReference>
<comment type="subcellular location">
    <subcellularLocation>
        <location evidence="1 5">Cytoplasm</location>
    </subcellularLocation>
</comment>
<evidence type="ECO:0000256" key="2">
    <source>
        <dbReference type="ARBA" id="ARBA00005912"/>
    </source>
</evidence>
<dbReference type="RefSeq" id="WP_025228987.1">
    <property type="nucleotide sequence ID" value="NZ_CP007139.1"/>
</dbReference>
<comment type="function">
    <text evidence="5">Responsible for the release of ribosomes from messenger RNA at the termination of protein biosynthesis. May increase the efficiency of translation by recycling ribosomes from one round of translation to another.</text>
</comment>
<dbReference type="Pfam" id="PF01765">
    <property type="entry name" value="RRF"/>
    <property type="match status" value="1"/>
</dbReference>
<dbReference type="FunFam" id="3.30.1360.40:FF:000001">
    <property type="entry name" value="Ribosome-recycling factor"/>
    <property type="match status" value="1"/>
</dbReference>
<evidence type="ECO:0000256" key="5">
    <source>
        <dbReference type="HAMAP-Rule" id="MF_00040"/>
    </source>
</evidence>
<dbReference type="eggNOG" id="COG0233">
    <property type="taxonomic scope" value="Bacteria"/>
</dbReference>
<dbReference type="InterPro" id="IPR036191">
    <property type="entry name" value="RRF_sf"/>
</dbReference>
<dbReference type="HOGENOM" id="CLU_073981_2_0_0"/>
<dbReference type="Gene3D" id="1.10.132.20">
    <property type="entry name" value="Ribosome-recycling factor"/>
    <property type="match status" value="1"/>
</dbReference>
<keyword evidence="9" id="KW-1185">Reference proteome</keyword>
<keyword evidence="3 5" id="KW-0963">Cytoplasm</keyword>
<feature type="coiled-coil region" evidence="6">
    <location>
        <begin position="133"/>
        <end position="167"/>
    </location>
</feature>
<dbReference type="InterPro" id="IPR023584">
    <property type="entry name" value="Ribosome_recyc_fac_dom"/>
</dbReference>
<dbReference type="GO" id="GO:0005737">
    <property type="term" value="C:cytoplasm"/>
    <property type="evidence" value="ECO:0007669"/>
    <property type="project" value="UniProtKB-SubCell"/>
</dbReference>
<dbReference type="PANTHER" id="PTHR20982">
    <property type="entry name" value="RIBOSOME RECYCLING FACTOR"/>
    <property type="match status" value="1"/>
</dbReference>
<dbReference type="HAMAP" id="MF_00040">
    <property type="entry name" value="RRF"/>
    <property type="match status" value="1"/>
</dbReference>
<dbReference type="OrthoDB" id="9804006at2"/>
<dbReference type="AlphaFoldDB" id="A0A068NUT1"/>
<evidence type="ECO:0000313" key="9">
    <source>
        <dbReference type="Proteomes" id="UP000027982"/>
    </source>
</evidence>
<gene>
    <name evidence="5" type="primary">frr</name>
    <name evidence="8" type="ORF">OP10G_3724</name>
</gene>
<evidence type="ECO:0000259" key="7">
    <source>
        <dbReference type="Pfam" id="PF01765"/>
    </source>
</evidence>
<feature type="domain" description="Ribosome recycling factor" evidence="7">
    <location>
        <begin position="22"/>
        <end position="184"/>
    </location>
</feature>
<sequence length="186" mass="21189">MSVSEILKEAEQKMKGAIDAMTHDFSSYRTGRASPAVLDRVHVLYYGNEVPMNQVANISVPEPRQLLIQPWEKSMTPVIEKAIMKSDLGINPVNDGTGIRLNFPQMTEDRRKDMVKQVHARTENGRVSIRNVRREAIDHLKALEKKKEITEDDVKGYETKIQKLTDQFIAQADDLGKKKEAELMQV</sequence>
<evidence type="ECO:0000313" key="8">
    <source>
        <dbReference type="EMBL" id="AIE87092.1"/>
    </source>
</evidence>
<dbReference type="Proteomes" id="UP000027982">
    <property type="component" value="Chromosome"/>
</dbReference>
<evidence type="ECO:0000256" key="1">
    <source>
        <dbReference type="ARBA" id="ARBA00004496"/>
    </source>
</evidence>
<dbReference type="InterPro" id="IPR002661">
    <property type="entry name" value="Ribosome_recyc_fac"/>
</dbReference>